<comment type="caution">
    <text evidence="1">The sequence shown here is derived from an EMBL/GenBank/DDBJ whole genome shotgun (WGS) entry which is preliminary data.</text>
</comment>
<dbReference type="Proteomes" id="UP001060085">
    <property type="component" value="Linkage Group LG02"/>
</dbReference>
<gene>
    <name evidence="1" type="ORF">M9H77_06145</name>
</gene>
<protein>
    <submittedName>
        <fullName evidence="1">Uncharacterized protein</fullName>
    </submittedName>
</protein>
<proteinExistence type="predicted"/>
<name>A0ACC0BRF0_CATRO</name>
<dbReference type="EMBL" id="CM044702">
    <property type="protein sequence ID" value="KAI5675195.1"/>
    <property type="molecule type" value="Genomic_DNA"/>
</dbReference>
<organism evidence="1 2">
    <name type="scientific">Catharanthus roseus</name>
    <name type="common">Madagascar periwinkle</name>
    <name type="synonym">Vinca rosea</name>
    <dbReference type="NCBI Taxonomy" id="4058"/>
    <lineage>
        <taxon>Eukaryota</taxon>
        <taxon>Viridiplantae</taxon>
        <taxon>Streptophyta</taxon>
        <taxon>Embryophyta</taxon>
        <taxon>Tracheophyta</taxon>
        <taxon>Spermatophyta</taxon>
        <taxon>Magnoliopsida</taxon>
        <taxon>eudicotyledons</taxon>
        <taxon>Gunneridae</taxon>
        <taxon>Pentapetalae</taxon>
        <taxon>asterids</taxon>
        <taxon>lamiids</taxon>
        <taxon>Gentianales</taxon>
        <taxon>Apocynaceae</taxon>
        <taxon>Rauvolfioideae</taxon>
        <taxon>Vinceae</taxon>
        <taxon>Catharanthinae</taxon>
        <taxon>Catharanthus</taxon>
    </lineage>
</organism>
<reference evidence="2" key="1">
    <citation type="journal article" date="2023" name="Nat. Plants">
        <title>Single-cell RNA sequencing provides a high-resolution roadmap for understanding the multicellular compartmentation of specialized metabolism.</title>
        <authorList>
            <person name="Sun S."/>
            <person name="Shen X."/>
            <person name="Li Y."/>
            <person name="Li Y."/>
            <person name="Wang S."/>
            <person name="Li R."/>
            <person name="Zhang H."/>
            <person name="Shen G."/>
            <person name="Guo B."/>
            <person name="Wei J."/>
            <person name="Xu J."/>
            <person name="St-Pierre B."/>
            <person name="Chen S."/>
            <person name="Sun C."/>
        </authorList>
    </citation>
    <scope>NUCLEOTIDE SEQUENCE [LARGE SCALE GENOMIC DNA]</scope>
</reference>
<accession>A0ACC0BRF0</accession>
<evidence type="ECO:0000313" key="2">
    <source>
        <dbReference type="Proteomes" id="UP001060085"/>
    </source>
</evidence>
<sequence length="111" mass="12600">MRQDHVLSDNTSSFSIALTKLHLQNHTRRINSTKTHFLSKDLLVFECVIATLLGTNVMPQARGGSERRFSHDHEENCRRKKKDSIDDEEEEEEAIVEGGPTTALQPSHEDS</sequence>
<keyword evidence="2" id="KW-1185">Reference proteome</keyword>
<evidence type="ECO:0000313" key="1">
    <source>
        <dbReference type="EMBL" id="KAI5675195.1"/>
    </source>
</evidence>